<organism evidence="1 2">
    <name type="scientific">Pseudomonas yamanorum</name>
    <dbReference type="NCBI Taxonomy" id="515393"/>
    <lineage>
        <taxon>Bacteria</taxon>
        <taxon>Pseudomonadati</taxon>
        <taxon>Pseudomonadota</taxon>
        <taxon>Gammaproteobacteria</taxon>
        <taxon>Pseudomonadales</taxon>
        <taxon>Pseudomonadaceae</taxon>
        <taxon>Pseudomonas</taxon>
    </lineage>
</organism>
<dbReference type="Proteomes" id="UP000531950">
    <property type="component" value="Unassembled WGS sequence"/>
</dbReference>
<dbReference type="AlphaFoldDB" id="A0A7Y8EGN2"/>
<comment type="caution">
    <text evidence="1">The sequence shown here is derived from an EMBL/GenBank/DDBJ whole genome shotgun (WGS) entry which is preliminary data.</text>
</comment>
<evidence type="ECO:0000313" key="1">
    <source>
        <dbReference type="EMBL" id="NWE14309.1"/>
    </source>
</evidence>
<reference evidence="1 2" key="1">
    <citation type="submission" date="2020-04" db="EMBL/GenBank/DDBJ databases">
        <title>Molecular characterization of pseudomonads from Agaricus bisporus reveal novel blotch 2 pathogens in Western Europe.</title>
        <authorList>
            <person name="Taparia T."/>
            <person name="Krijger M."/>
            <person name="Haynes E."/>
            <person name="Elpinstone J.G."/>
            <person name="Noble R."/>
            <person name="Van Der Wolf J."/>
        </authorList>
    </citation>
    <scope>NUCLEOTIDE SEQUENCE [LARGE SCALE GENOMIC DNA]</scope>
    <source>
        <strain evidence="1 2">IPO3782</strain>
    </source>
</reference>
<proteinExistence type="predicted"/>
<gene>
    <name evidence="1" type="ORF">HX822_15305</name>
</gene>
<sequence>MANLFSQLFNLFSPDRPAPIYVPDALPLPAPKAPSVQTNDHTLQPLKNWSHPFKDKNNPLLQLTQLSKAAAGYYPVGRNGLWHGGVHFDSGTAGTLEQQSSVHCLADGEVVAYRIDEHSPTTTYFVDELCVPKPFSRNFVLVRHRLEAPK</sequence>
<feature type="non-terminal residue" evidence="1">
    <location>
        <position position="150"/>
    </location>
</feature>
<dbReference type="EMBL" id="JACARG010000026">
    <property type="protein sequence ID" value="NWE14309.1"/>
    <property type="molecule type" value="Genomic_DNA"/>
</dbReference>
<accession>A0A7Y8EGN2</accession>
<name>A0A7Y8EGN2_9PSED</name>
<evidence type="ECO:0000313" key="2">
    <source>
        <dbReference type="Proteomes" id="UP000531950"/>
    </source>
</evidence>
<protein>
    <submittedName>
        <fullName evidence="1">Uncharacterized protein</fullName>
    </submittedName>
</protein>